<dbReference type="InterPro" id="IPR036837">
    <property type="entry name" value="Cation_efflux_CTD_sf"/>
</dbReference>
<keyword evidence="4 7" id="KW-1133">Transmembrane helix</keyword>
<comment type="caution">
    <text evidence="9">The sequence shown here is derived from an EMBL/GenBank/DDBJ whole genome shotgun (WGS) entry which is preliminary data.</text>
</comment>
<feature type="compositionally biased region" description="Pro residues" evidence="6">
    <location>
        <begin position="214"/>
        <end position="225"/>
    </location>
</feature>
<dbReference type="GO" id="GO:0098771">
    <property type="term" value="P:inorganic ion homeostasis"/>
    <property type="evidence" value="ECO:0007669"/>
    <property type="project" value="UniProtKB-ARBA"/>
</dbReference>
<dbReference type="FunFam" id="3.30.70.1350:FF:000004">
    <property type="entry name" value="Cation diffusion facilitator 10"/>
    <property type="match status" value="1"/>
</dbReference>
<dbReference type="Gene3D" id="1.20.1510.10">
    <property type="entry name" value="Cation efflux protein transmembrane domain"/>
    <property type="match status" value="1"/>
</dbReference>
<feature type="region of interest" description="Disordered" evidence="6">
    <location>
        <begin position="203"/>
        <end position="276"/>
    </location>
</feature>
<evidence type="ECO:0000313" key="10">
    <source>
        <dbReference type="Proteomes" id="UP001187682"/>
    </source>
</evidence>
<reference evidence="9" key="1">
    <citation type="submission" date="2018-03" db="EMBL/GenBank/DDBJ databases">
        <authorList>
            <person name="Guldener U."/>
        </authorList>
    </citation>
    <scope>NUCLEOTIDE SEQUENCE</scope>
</reference>
<dbReference type="FunFam" id="1.20.1510.10:FF:000005">
    <property type="entry name" value="Putative Cation diffusion facilitator 1"/>
    <property type="match status" value="1"/>
</dbReference>
<feature type="compositionally biased region" description="Polar residues" evidence="6">
    <location>
        <begin position="61"/>
        <end position="71"/>
    </location>
</feature>
<keyword evidence="3 7" id="KW-0812">Transmembrane</keyword>
<dbReference type="InterPro" id="IPR058533">
    <property type="entry name" value="Cation_efflux_TM"/>
</dbReference>
<feature type="transmembrane region" description="Helical" evidence="7">
    <location>
        <begin position="405"/>
        <end position="422"/>
    </location>
</feature>
<dbReference type="InterPro" id="IPR050291">
    <property type="entry name" value="CDF_Transporter"/>
</dbReference>
<keyword evidence="10" id="KW-1185">Reference proteome</keyword>
<feature type="transmembrane region" description="Helical" evidence="7">
    <location>
        <begin position="466"/>
        <end position="484"/>
    </location>
</feature>
<evidence type="ECO:0000256" key="4">
    <source>
        <dbReference type="ARBA" id="ARBA00022989"/>
    </source>
</evidence>
<dbReference type="PANTHER" id="PTHR43840">
    <property type="entry name" value="MITOCHONDRIAL METAL TRANSPORTER 1-RELATED"/>
    <property type="match status" value="1"/>
</dbReference>
<accession>A0AAE8N3B7</accession>
<gene>
    <name evidence="9" type="ORF">DNG_06906</name>
</gene>
<evidence type="ECO:0000256" key="1">
    <source>
        <dbReference type="ARBA" id="ARBA00004141"/>
    </source>
</evidence>
<dbReference type="GO" id="GO:0008324">
    <property type="term" value="F:monoatomic cation transmembrane transporter activity"/>
    <property type="evidence" value="ECO:0007669"/>
    <property type="project" value="InterPro"/>
</dbReference>
<feature type="domain" description="Cation efflux protein transmembrane" evidence="8">
    <location>
        <begin position="298"/>
        <end position="480"/>
    </location>
</feature>
<evidence type="ECO:0000256" key="7">
    <source>
        <dbReference type="SAM" id="Phobius"/>
    </source>
</evidence>
<proteinExistence type="predicted"/>
<comment type="subcellular location">
    <subcellularLocation>
        <location evidence="1">Membrane</location>
        <topology evidence="1">Multi-pass membrane protein</topology>
    </subcellularLocation>
</comment>
<dbReference type="Gene3D" id="3.30.70.1350">
    <property type="entry name" value="Cation efflux protein, cytoplasmic domain"/>
    <property type="match status" value="1"/>
</dbReference>
<dbReference type="AlphaFoldDB" id="A0AAE8N3B7"/>
<dbReference type="GO" id="GO:0016020">
    <property type="term" value="C:membrane"/>
    <property type="evidence" value="ECO:0007669"/>
    <property type="project" value="UniProtKB-SubCell"/>
</dbReference>
<dbReference type="InterPro" id="IPR027469">
    <property type="entry name" value="Cation_efflux_TMD_sf"/>
</dbReference>
<dbReference type="Proteomes" id="UP001187682">
    <property type="component" value="Unassembled WGS sequence"/>
</dbReference>
<feature type="transmembrane region" description="Helical" evidence="7">
    <location>
        <begin position="324"/>
        <end position="347"/>
    </location>
</feature>
<dbReference type="GO" id="GO:0030003">
    <property type="term" value="P:intracellular monoatomic cation homeostasis"/>
    <property type="evidence" value="ECO:0007669"/>
    <property type="project" value="UniProtKB-ARBA"/>
</dbReference>
<name>A0AAE8N3B7_9PEZI</name>
<feature type="transmembrane region" description="Helical" evidence="7">
    <location>
        <begin position="367"/>
        <end position="385"/>
    </location>
</feature>
<sequence>MGRQKKARPEPEAPEVGSPTSDSGPGSEPAHRDAHRSRATHPDDGQPPFSLSAADGVYSSMMRNQSSTSAGASLRRFSMGAPSDDEEAVSGRWGDAAEERRRMEDERRVAQILANPQMRSAMLLGSGNNKYQWYKYWTTVEEMEDMKKPIRKYYERVNDLIRQYMFIDTLLDSTIPHELLSEYSERLDASACRPLEIPQTITEESHSMDSSPGGSPPWTPSPQPAITPKSPDRNPPGRKKRVKRTPKDIFRPSESTPLLSRDEEEGNGGSGQVVEPYTPWLDEADLDHDDPIVSFAIYVNTAANVLLLVAKIIVVASVPSMSVLASLVDAVLDFLSTAIVWITTSLISASQRDQYRYPVGRRRLEPVGVLVFSIIMITAFCQVGMESINRLLSSDHEVLDLGVPALLVMLSTVVVKGAMWVWCRLIKNSSVRALADDAMTDVIFNTGSIIFPIVGAYARVWWLDSLGGLVLSVVVVFTWGVTSLHHMRNLTGFSAQPDERNLLLYLTMRFSDAIKQIQNLRAYHAGDKLFVEVDIILEARTPLKDSHDVGEVLTYFLESVPIVDRAFVHIDYDSYNVPTHVAS</sequence>
<organism evidence="9 10">
    <name type="scientific">Cephalotrichum gorgonifer</name>
    <dbReference type="NCBI Taxonomy" id="2041049"/>
    <lineage>
        <taxon>Eukaryota</taxon>
        <taxon>Fungi</taxon>
        <taxon>Dikarya</taxon>
        <taxon>Ascomycota</taxon>
        <taxon>Pezizomycotina</taxon>
        <taxon>Sordariomycetes</taxon>
        <taxon>Hypocreomycetidae</taxon>
        <taxon>Microascales</taxon>
        <taxon>Microascaceae</taxon>
        <taxon>Cephalotrichum</taxon>
    </lineage>
</organism>
<dbReference type="SUPFAM" id="SSF161111">
    <property type="entry name" value="Cation efflux protein transmembrane domain-like"/>
    <property type="match status" value="1"/>
</dbReference>
<evidence type="ECO:0000256" key="2">
    <source>
        <dbReference type="ARBA" id="ARBA00022448"/>
    </source>
</evidence>
<dbReference type="SUPFAM" id="SSF160240">
    <property type="entry name" value="Cation efflux protein cytoplasmic domain-like"/>
    <property type="match status" value="1"/>
</dbReference>
<evidence type="ECO:0000256" key="5">
    <source>
        <dbReference type="ARBA" id="ARBA00023136"/>
    </source>
</evidence>
<evidence type="ECO:0000259" key="8">
    <source>
        <dbReference type="Pfam" id="PF01545"/>
    </source>
</evidence>
<keyword evidence="2" id="KW-0813">Transport</keyword>
<feature type="transmembrane region" description="Helical" evidence="7">
    <location>
        <begin position="442"/>
        <end position="460"/>
    </location>
</feature>
<protein>
    <submittedName>
        <fullName evidence="9">Related to cation diffusion facilitator 10</fullName>
    </submittedName>
</protein>
<evidence type="ECO:0000256" key="3">
    <source>
        <dbReference type="ARBA" id="ARBA00022692"/>
    </source>
</evidence>
<feature type="region of interest" description="Disordered" evidence="6">
    <location>
        <begin position="1"/>
        <end position="102"/>
    </location>
</feature>
<feature type="transmembrane region" description="Helical" evidence="7">
    <location>
        <begin position="295"/>
        <end position="318"/>
    </location>
</feature>
<keyword evidence="5 7" id="KW-0472">Membrane</keyword>
<dbReference type="EMBL" id="ONZQ02000010">
    <property type="protein sequence ID" value="SPO04223.1"/>
    <property type="molecule type" value="Genomic_DNA"/>
</dbReference>
<dbReference type="Pfam" id="PF01545">
    <property type="entry name" value="Cation_efflux"/>
    <property type="match status" value="1"/>
</dbReference>
<evidence type="ECO:0000256" key="6">
    <source>
        <dbReference type="SAM" id="MobiDB-lite"/>
    </source>
</evidence>
<dbReference type="PANTHER" id="PTHR43840:SF4">
    <property type="entry name" value="CDF DIVALENT METAL CATION TRANSPORTER (EUROFUNG)"/>
    <property type="match status" value="1"/>
</dbReference>
<evidence type="ECO:0000313" key="9">
    <source>
        <dbReference type="EMBL" id="SPO04223.1"/>
    </source>
</evidence>